<dbReference type="RefSeq" id="WP_275631080.1">
    <property type="nucleotide sequence ID" value="NZ_JARGYD010000001.1"/>
</dbReference>
<keyword evidence="3" id="KW-1185">Reference proteome</keyword>
<evidence type="ECO:0000313" key="3">
    <source>
        <dbReference type="Proteomes" id="UP001595632"/>
    </source>
</evidence>
<evidence type="ECO:0000256" key="1">
    <source>
        <dbReference type="SAM" id="Phobius"/>
    </source>
</evidence>
<gene>
    <name evidence="2" type="ORF">ACFOGP_13885</name>
</gene>
<protein>
    <submittedName>
        <fullName evidence="2">Uncharacterized protein</fullName>
    </submittedName>
</protein>
<proteinExistence type="predicted"/>
<comment type="caution">
    <text evidence="2">The sequence shown here is derived from an EMBL/GenBank/DDBJ whole genome shotgun (WGS) entry which is preliminary data.</text>
</comment>
<name>A0ABV7GR29_9RHOB</name>
<sequence>MHTLQSGYRGLSLLANLNWDRILFAGGAAGALYAAAFIISL</sequence>
<accession>A0ABV7GR29</accession>
<dbReference type="EMBL" id="JBHRTB010000010">
    <property type="protein sequence ID" value="MFC3143807.1"/>
    <property type="molecule type" value="Genomic_DNA"/>
</dbReference>
<dbReference type="Proteomes" id="UP001595632">
    <property type="component" value="Unassembled WGS sequence"/>
</dbReference>
<keyword evidence="1" id="KW-0812">Transmembrane</keyword>
<reference evidence="3" key="1">
    <citation type="journal article" date="2019" name="Int. J. Syst. Evol. Microbiol.">
        <title>The Global Catalogue of Microorganisms (GCM) 10K type strain sequencing project: providing services to taxonomists for standard genome sequencing and annotation.</title>
        <authorList>
            <consortium name="The Broad Institute Genomics Platform"/>
            <consortium name="The Broad Institute Genome Sequencing Center for Infectious Disease"/>
            <person name="Wu L."/>
            <person name="Ma J."/>
        </authorList>
    </citation>
    <scope>NUCLEOTIDE SEQUENCE [LARGE SCALE GENOMIC DNA]</scope>
    <source>
        <strain evidence="3">KCTC 52366</strain>
    </source>
</reference>
<evidence type="ECO:0000313" key="2">
    <source>
        <dbReference type="EMBL" id="MFC3143807.1"/>
    </source>
</evidence>
<keyword evidence="1" id="KW-1133">Transmembrane helix</keyword>
<keyword evidence="1" id="KW-0472">Membrane</keyword>
<feature type="transmembrane region" description="Helical" evidence="1">
    <location>
        <begin position="22"/>
        <end position="39"/>
    </location>
</feature>
<organism evidence="2 3">
    <name type="scientific">Psychromarinibacter halotolerans</name>
    <dbReference type="NCBI Taxonomy" id="1775175"/>
    <lineage>
        <taxon>Bacteria</taxon>
        <taxon>Pseudomonadati</taxon>
        <taxon>Pseudomonadota</taxon>
        <taxon>Alphaproteobacteria</taxon>
        <taxon>Rhodobacterales</taxon>
        <taxon>Paracoccaceae</taxon>
        <taxon>Psychromarinibacter</taxon>
    </lineage>
</organism>